<organism evidence="2 3">
    <name type="scientific">Mediterraneibacter butyricigenes</name>
    <dbReference type="NCBI Taxonomy" id="2316025"/>
    <lineage>
        <taxon>Bacteria</taxon>
        <taxon>Bacillati</taxon>
        <taxon>Bacillota</taxon>
        <taxon>Clostridia</taxon>
        <taxon>Lachnospirales</taxon>
        <taxon>Lachnospiraceae</taxon>
        <taxon>Mediterraneibacter</taxon>
    </lineage>
</organism>
<dbReference type="Pfam" id="PF13472">
    <property type="entry name" value="Lipase_GDSL_2"/>
    <property type="match status" value="1"/>
</dbReference>
<evidence type="ECO:0000259" key="1">
    <source>
        <dbReference type="Pfam" id="PF13472"/>
    </source>
</evidence>
<keyword evidence="3" id="KW-1185">Reference proteome</keyword>
<protein>
    <recommendedName>
        <fullName evidence="1">SGNH hydrolase-type esterase domain-containing protein</fullName>
    </recommendedName>
</protein>
<dbReference type="Gene3D" id="3.40.50.1110">
    <property type="entry name" value="SGNH hydrolase"/>
    <property type="match status" value="1"/>
</dbReference>
<feature type="domain" description="SGNH hydrolase-type esterase" evidence="1">
    <location>
        <begin position="8"/>
        <end position="136"/>
    </location>
</feature>
<gene>
    <name evidence="2" type="ORF">KGMB01110_09780</name>
</gene>
<sequence>MRKKRIVCFGDSNTWGYDPVNHTRYDESTRWTMVLQSLLGEEYQLIEEGQNGRTIANPDPWEWGTKCGLDYALPMIETHNPFDLLIIMLGSNDLKKKFSLPAPDIAGSLQNMLMKIKGYATYQLGCPDLKILIVSPPALGEDLEHSAFAPFLMRKKQ</sequence>
<accession>A0A391PIY8</accession>
<dbReference type="RefSeq" id="WP_119297750.1">
    <property type="nucleotide sequence ID" value="NZ_BHGK01000001.1"/>
</dbReference>
<evidence type="ECO:0000313" key="2">
    <source>
        <dbReference type="EMBL" id="GCA66542.1"/>
    </source>
</evidence>
<dbReference type="SUPFAM" id="SSF52266">
    <property type="entry name" value="SGNH hydrolase"/>
    <property type="match status" value="1"/>
</dbReference>
<dbReference type="Proteomes" id="UP000265643">
    <property type="component" value="Unassembled WGS sequence"/>
</dbReference>
<comment type="caution">
    <text evidence="2">The sequence shown here is derived from an EMBL/GenBank/DDBJ whole genome shotgun (WGS) entry which is preliminary data.</text>
</comment>
<dbReference type="EMBL" id="BHGK01000001">
    <property type="protein sequence ID" value="GCA66542.1"/>
    <property type="molecule type" value="Genomic_DNA"/>
</dbReference>
<reference evidence="3" key="1">
    <citation type="submission" date="2018-09" db="EMBL/GenBank/DDBJ databases">
        <title>Draft Genome Sequence of Mediterraneibacter sp. KCTC 15684.</title>
        <authorList>
            <person name="Kim J.S."/>
            <person name="Han K.I."/>
            <person name="Suh M.K."/>
            <person name="Lee K.C."/>
            <person name="Eom M.K."/>
            <person name="Lee J.H."/>
            <person name="Park S.H."/>
            <person name="Kang S.W."/>
            <person name="Park J.E."/>
            <person name="Oh B.S."/>
            <person name="Yu S.Y."/>
            <person name="Choi S.H."/>
            <person name="Lee D.H."/>
            <person name="Yoon H."/>
            <person name="Kim B."/>
            <person name="Yang S.J."/>
            <person name="Lee J.S."/>
        </authorList>
    </citation>
    <scope>NUCLEOTIDE SEQUENCE [LARGE SCALE GENOMIC DNA]</scope>
    <source>
        <strain evidence="3">KCTC 15684</strain>
    </source>
</reference>
<dbReference type="InterPro" id="IPR013830">
    <property type="entry name" value="SGNH_hydro"/>
</dbReference>
<proteinExistence type="predicted"/>
<evidence type="ECO:0000313" key="3">
    <source>
        <dbReference type="Proteomes" id="UP000265643"/>
    </source>
</evidence>
<dbReference type="AlphaFoldDB" id="A0A391PIY8"/>
<dbReference type="InterPro" id="IPR036514">
    <property type="entry name" value="SGNH_hydro_sf"/>
</dbReference>
<name>A0A391PIY8_9FIRM</name>